<keyword evidence="6" id="KW-0963">Cytoplasm</keyword>
<dbReference type="GO" id="GO:0000902">
    <property type="term" value="P:cell morphogenesis"/>
    <property type="evidence" value="ECO:0007669"/>
    <property type="project" value="Ensembl"/>
</dbReference>
<keyword evidence="8" id="KW-0677">Repeat</keyword>
<dbReference type="GO" id="GO:0003334">
    <property type="term" value="P:keratinocyte development"/>
    <property type="evidence" value="ECO:0007669"/>
    <property type="project" value="Ensembl"/>
</dbReference>
<dbReference type="GO" id="GO:0042060">
    <property type="term" value="P:wound healing"/>
    <property type="evidence" value="ECO:0000318"/>
    <property type="project" value="GO_Central"/>
</dbReference>
<dbReference type="GO" id="GO:0032287">
    <property type="term" value="P:peripheral nervous system myelin maintenance"/>
    <property type="evidence" value="ECO:0007669"/>
    <property type="project" value="Ensembl"/>
</dbReference>
<organism evidence="23 24">
    <name type="scientific">Gorilla gorilla gorilla</name>
    <name type="common">Western lowland gorilla</name>
    <dbReference type="NCBI Taxonomy" id="9595"/>
    <lineage>
        <taxon>Eukaryota</taxon>
        <taxon>Metazoa</taxon>
        <taxon>Chordata</taxon>
        <taxon>Craniata</taxon>
        <taxon>Vertebrata</taxon>
        <taxon>Euteleostomi</taxon>
        <taxon>Mammalia</taxon>
        <taxon>Eutheria</taxon>
        <taxon>Euarchontoglires</taxon>
        <taxon>Primates</taxon>
        <taxon>Haplorrhini</taxon>
        <taxon>Catarrhini</taxon>
        <taxon>Hominidae</taxon>
        <taxon>Gorilla</taxon>
    </lineage>
</organism>
<dbReference type="FunFam" id="1.20.58.60:FF:000009">
    <property type="entry name" value="dystonin isoform X1"/>
    <property type="match status" value="1"/>
</dbReference>
<dbReference type="GO" id="GO:0010467">
    <property type="term" value="P:gene expression"/>
    <property type="evidence" value="ECO:0007669"/>
    <property type="project" value="Ensembl"/>
</dbReference>
<evidence type="ECO:0000256" key="9">
    <source>
        <dbReference type="ARBA" id="ARBA00022949"/>
    </source>
</evidence>
<evidence type="ECO:0000256" key="1">
    <source>
        <dbReference type="ARBA" id="ARBA00004188"/>
    </source>
</evidence>
<dbReference type="GO" id="GO:0032094">
    <property type="term" value="P:response to food"/>
    <property type="evidence" value="ECO:0007669"/>
    <property type="project" value="Ensembl"/>
</dbReference>
<dbReference type="GO" id="GO:0043209">
    <property type="term" value="C:myelin sheath"/>
    <property type="evidence" value="ECO:0007669"/>
    <property type="project" value="Ensembl"/>
</dbReference>
<dbReference type="GO" id="GO:0048471">
    <property type="term" value="C:perinuclear region of cytoplasm"/>
    <property type="evidence" value="ECO:0000318"/>
    <property type="project" value="GO_Central"/>
</dbReference>
<dbReference type="GO" id="GO:0005737">
    <property type="term" value="C:cytoplasm"/>
    <property type="evidence" value="ECO:0000318"/>
    <property type="project" value="GO_Central"/>
</dbReference>
<name>G3SAE6_GORGO</name>
<dbReference type="GO" id="GO:0042802">
    <property type="term" value="F:identical protein binding"/>
    <property type="evidence" value="ECO:0007669"/>
    <property type="project" value="Ensembl"/>
</dbReference>
<dbReference type="Pfam" id="PF21097">
    <property type="entry name" value="SR_plectin_7"/>
    <property type="match status" value="1"/>
</dbReference>
<feature type="region of interest" description="Disordered" evidence="20">
    <location>
        <begin position="1618"/>
        <end position="1652"/>
    </location>
</feature>
<feature type="region of interest" description="Disordered" evidence="20">
    <location>
        <begin position="144"/>
        <end position="179"/>
    </location>
</feature>
<dbReference type="GO" id="GO:0019226">
    <property type="term" value="P:transmission of nerve impulse"/>
    <property type="evidence" value="ECO:0007669"/>
    <property type="project" value="Ensembl"/>
</dbReference>
<dbReference type="EMBL" id="CABD030061587">
    <property type="status" value="NOT_ANNOTATED_CDS"/>
    <property type="molecule type" value="Genomic_DNA"/>
</dbReference>
<comment type="subcellular location">
    <subcellularLocation>
        <location evidence="15">Cell junction</location>
        <location evidence="15">Hemidesmosome</location>
    </subcellularLocation>
    <subcellularLocation>
        <location evidence="1">Cell projection</location>
        <location evidence="1">Podosome</location>
    </subcellularLocation>
    <subcellularLocation>
        <location evidence="2">Cytoplasm</location>
        <location evidence="2">Cytoskeleton</location>
    </subcellularLocation>
</comment>
<dbReference type="GO" id="GO:0045111">
    <property type="term" value="C:intermediate filament cytoskeleton"/>
    <property type="evidence" value="ECO:0007669"/>
    <property type="project" value="Ensembl"/>
</dbReference>
<dbReference type="GO" id="GO:0051015">
    <property type="term" value="F:actin filament binding"/>
    <property type="evidence" value="ECO:0007669"/>
    <property type="project" value="Ensembl"/>
</dbReference>
<dbReference type="FunFam" id="3.90.1290.10:FF:000001">
    <property type="entry name" value="Plectin a"/>
    <property type="match status" value="5"/>
</dbReference>
<dbReference type="GO" id="GO:0005903">
    <property type="term" value="C:brush border"/>
    <property type="evidence" value="ECO:0007669"/>
    <property type="project" value="Ensembl"/>
</dbReference>
<dbReference type="GO" id="GO:0120193">
    <property type="term" value="P:tight junction organization"/>
    <property type="evidence" value="ECO:0007669"/>
    <property type="project" value="Ensembl"/>
</dbReference>
<evidence type="ECO:0000256" key="16">
    <source>
        <dbReference type="ARBA" id="ARBA00071000"/>
    </source>
</evidence>
<feature type="coiled-coil region" evidence="19">
    <location>
        <begin position="795"/>
        <end position="822"/>
    </location>
</feature>
<dbReference type="FunFam" id="1.20.58.60:FF:000076">
    <property type="entry name" value="Plectin a"/>
    <property type="match status" value="1"/>
</dbReference>
<evidence type="ECO:0000256" key="20">
    <source>
        <dbReference type="SAM" id="MobiDB-lite"/>
    </source>
</evidence>
<feature type="coiled-coil region" evidence="19">
    <location>
        <begin position="1375"/>
        <end position="1429"/>
    </location>
</feature>
<dbReference type="GO" id="GO:0030424">
    <property type="term" value="C:axon"/>
    <property type="evidence" value="ECO:0007669"/>
    <property type="project" value="Ensembl"/>
</dbReference>
<dbReference type="GO" id="GO:0005829">
    <property type="term" value="C:cytosol"/>
    <property type="evidence" value="ECO:0007669"/>
    <property type="project" value="Ensembl"/>
</dbReference>
<dbReference type="Gene3D" id="3.90.1290.10">
    <property type="entry name" value="Plakin repeat"/>
    <property type="match status" value="7"/>
</dbReference>
<dbReference type="FunCoup" id="G3SAE6">
    <property type="interactions" value="1004"/>
</dbReference>
<feature type="domain" description="Calponin-homology (CH)" evidence="22">
    <location>
        <begin position="179"/>
        <end position="282"/>
    </location>
</feature>
<dbReference type="STRING" id="9593.ENSGGOP00000025069"/>
<dbReference type="FunFam" id="3.90.1290.10:FF:000002">
    <property type="entry name" value="Plectin a"/>
    <property type="match status" value="1"/>
</dbReference>
<dbReference type="GO" id="GO:0002102">
    <property type="term" value="C:podosome"/>
    <property type="evidence" value="ECO:0007669"/>
    <property type="project" value="UniProtKB-SubCell"/>
</dbReference>
<feature type="region of interest" description="Disordered" evidence="20">
    <location>
        <begin position="1697"/>
        <end position="1719"/>
    </location>
</feature>
<feature type="coiled-coil region" evidence="19">
    <location>
        <begin position="1235"/>
        <end position="1303"/>
    </location>
</feature>
<evidence type="ECO:0000256" key="13">
    <source>
        <dbReference type="ARBA" id="ARBA00023212"/>
    </source>
</evidence>
<dbReference type="SMART" id="SM00250">
    <property type="entry name" value="PLEC"/>
    <property type="match status" value="36"/>
</dbReference>
<dbReference type="GO" id="GO:0030425">
    <property type="term" value="C:dendrite"/>
    <property type="evidence" value="ECO:0007669"/>
    <property type="project" value="Ensembl"/>
</dbReference>
<dbReference type="GO" id="GO:0071464">
    <property type="term" value="P:cellular response to hydrostatic pressure"/>
    <property type="evidence" value="ECO:0007669"/>
    <property type="project" value="Ensembl"/>
</dbReference>
<keyword evidence="5" id="KW-0488">Methylation</keyword>
<dbReference type="GO" id="GO:0007005">
    <property type="term" value="P:mitochondrion organization"/>
    <property type="evidence" value="ECO:0007669"/>
    <property type="project" value="Ensembl"/>
</dbReference>
<dbReference type="SMART" id="SM00150">
    <property type="entry name" value="SPEC"/>
    <property type="match status" value="7"/>
</dbReference>
<evidence type="ECO:0000259" key="21">
    <source>
        <dbReference type="PROSITE" id="PS50002"/>
    </source>
</evidence>
<accession>G3SAE6</accession>
<dbReference type="Gene3D" id="1.10.418.10">
    <property type="entry name" value="Calponin-like domain"/>
    <property type="match status" value="2"/>
</dbReference>
<dbReference type="GO" id="GO:2000689">
    <property type="term" value="P:actomyosin contractile ring assembly actin filament organization"/>
    <property type="evidence" value="ECO:0007669"/>
    <property type="project" value="Ensembl"/>
</dbReference>
<dbReference type="InterPro" id="IPR018159">
    <property type="entry name" value="Spectrin/alpha-actinin"/>
</dbReference>
<dbReference type="GO" id="GO:0045109">
    <property type="term" value="P:intermediate filament organization"/>
    <property type="evidence" value="ECO:0007669"/>
    <property type="project" value="Ensembl"/>
</dbReference>
<dbReference type="InterPro" id="IPR001101">
    <property type="entry name" value="Plectin_repeat"/>
</dbReference>
<dbReference type="Proteomes" id="UP000001519">
    <property type="component" value="Chromosome 8"/>
</dbReference>
<evidence type="ECO:0000256" key="2">
    <source>
        <dbReference type="ARBA" id="ARBA00004245"/>
    </source>
</evidence>
<dbReference type="GO" id="GO:0045104">
    <property type="term" value="P:intermediate filament cytoskeleton organization"/>
    <property type="evidence" value="ECO:0000318"/>
    <property type="project" value="GO_Central"/>
</dbReference>
<reference evidence="23" key="3">
    <citation type="submission" date="2025-08" db="UniProtKB">
        <authorList>
            <consortium name="Ensembl"/>
        </authorList>
    </citation>
    <scope>IDENTIFICATION</scope>
</reference>
<dbReference type="GO" id="GO:0010761">
    <property type="term" value="P:fibroblast migration"/>
    <property type="evidence" value="ECO:0007669"/>
    <property type="project" value="Ensembl"/>
</dbReference>
<dbReference type="GO" id="GO:0043114">
    <property type="term" value="P:regulation of vascular permeability"/>
    <property type="evidence" value="ECO:0007669"/>
    <property type="project" value="Ensembl"/>
</dbReference>
<dbReference type="Gene3D" id="3.30.160.780">
    <property type="match status" value="1"/>
</dbReference>
<dbReference type="GO" id="GO:0005741">
    <property type="term" value="C:mitochondrial outer membrane"/>
    <property type="evidence" value="ECO:0007669"/>
    <property type="project" value="Ensembl"/>
</dbReference>
<dbReference type="EMBL" id="CABD030061583">
    <property type="status" value="NOT_ANNOTATED_CDS"/>
    <property type="molecule type" value="Genomic_DNA"/>
</dbReference>
<dbReference type="PROSITE" id="PS00020">
    <property type="entry name" value="ACTININ_2"/>
    <property type="match status" value="1"/>
</dbReference>
<dbReference type="GO" id="GO:0031581">
    <property type="term" value="P:hemidesmosome assembly"/>
    <property type="evidence" value="ECO:0000318"/>
    <property type="project" value="GO_Central"/>
</dbReference>
<dbReference type="GO" id="GO:0010818">
    <property type="term" value="P:T cell chemotaxis"/>
    <property type="evidence" value="ECO:0007669"/>
    <property type="project" value="Ensembl"/>
</dbReference>
<dbReference type="GO" id="GO:0002522">
    <property type="term" value="P:leukocyte migration involved in immune response"/>
    <property type="evidence" value="ECO:0007669"/>
    <property type="project" value="Ensembl"/>
</dbReference>
<dbReference type="Pfam" id="PF17902">
    <property type="entry name" value="SH3_10"/>
    <property type="match status" value="1"/>
</dbReference>
<dbReference type="GO" id="GO:0042383">
    <property type="term" value="C:sarcolemma"/>
    <property type="evidence" value="ECO:0000318"/>
    <property type="project" value="GO_Central"/>
</dbReference>
<dbReference type="EMBL" id="CABD030061586">
    <property type="status" value="NOT_ANNOTATED_CDS"/>
    <property type="molecule type" value="Genomic_DNA"/>
</dbReference>
<dbReference type="InterPro" id="IPR001715">
    <property type="entry name" value="CH_dom"/>
</dbReference>
<dbReference type="GO" id="GO:0005200">
    <property type="term" value="F:structural constituent of cytoskeleton"/>
    <property type="evidence" value="ECO:0000318"/>
    <property type="project" value="GO_Central"/>
</dbReference>
<evidence type="ECO:0000256" key="3">
    <source>
        <dbReference type="ARBA" id="ARBA00009109"/>
    </source>
</evidence>
<dbReference type="EMBL" id="CABD030061584">
    <property type="status" value="NOT_ANNOTATED_CDS"/>
    <property type="molecule type" value="Genomic_DNA"/>
</dbReference>
<evidence type="ECO:0000313" key="24">
    <source>
        <dbReference type="Proteomes" id="UP000001519"/>
    </source>
</evidence>
<evidence type="ECO:0000313" key="23">
    <source>
        <dbReference type="Ensembl" id="ENSGGOP00000025069.2"/>
    </source>
</evidence>
<keyword evidence="10" id="KW-0007">Acetylation</keyword>
<evidence type="ECO:0000256" key="7">
    <source>
        <dbReference type="ARBA" id="ARBA00022553"/>
    </source>
</evidence>
<dbReference type="InterPro" id="IPR049538">
    <property type="entry name" value="PCN-like_spectrin-like_rpt"/>
</dbReference>
<dbReference type="Ensembl" id="ENSGGOT00000022833.2">
    <property type="protein sequence ID" value="ENSGGOP00000025069.2"/>
    <property type="gene ID" value="ENSGGOG00000012217.3"/>
</dbReference>
<dbReference type="Pfam" id="PF00307">
    <property type="entry name" value="CH"/>
    <property type="match status" value="2"/>
</dbReference>
<feature type="region of interest" description="Disordered" evidence="20">
    <location>
        <begin position="1986"/>
        <end position="2097"/>
    </location>
</feature>
<keyword evidence="9" id="KW-0965">Cell junction</keyword>
<reference evidence="24" key="1">
    <citation type="submission" date="2011-05" db="EMBL/GenBank/DDBJ databases">
        <title>Insights into the evolution of the great apes provided by the gorilla genome.</title>
        <authorList>
            <person name="Scally A."/>
        </authorList>
    </citation>
    <scope>NUCLEOTIDE SEQUENCE [LARGE SCALE GENOMIC DNA]</scope>
</reference>
<protein>
    <recommendedName>
        <fullName evidence="16">Plectin</fullName>
    </recommendedName>
    <alternativeName>
        <fullName evidence="17">Plectin-1</fullName>
    </alternativeName>
</protein>
<feature type="compositionally biased region" description="Basic and acidic residues" evidence="20">
    <location>
        <begin position="2467"/>
        <end position="2496"/>
    </location>
</feature>
<keyword evidence="13" id="KW-0206">Cytoskeleton</keyword>
<evidence type="ECO:0000256" key="14">
    <source>
        <dbReference type="ARBA" id="ARBA00023273"/>
    </source>
</evidence>
<dbReference type="GO" id="GO:0071260">
    <property type="term" value="P:cellular response to mechanical stimulus"/>
    <property type="evidence" value="ECO:0007669"/>
    <property type="project" value="Ensembl"/>
</dbReference>
<feature type="compositionally biased region" description="Low complexity" evidence="20">
    <location>
        <begin position="4481"/>
        <end position="4548"/>
    </location>
</feature>
<dbReference type="InterPro" id="IPR001589">
    <property type="entry name" value="Actinin_actin-bd_CS"/>
</dbReference>
<feature type="compositionally biased region" description="Basic and acidic residues" evidence="20">
    <location>
        <begin position="2061"/>
        <end position="2076"/>
    </location>
</feature>
<dbReference type="FunFam" id="2.30.30.40:FF:000064">
    <property type="entry name" value="Plectin a"/>
    <property type="match status" value="1"/>
</dbReference>
<dbReference type="FunFam" id="1.20.58.60:FF:000036">
    <property type="entry name" value="Plectin a"/>
    <property type="match status" value="1"/>
</dbReference>
<dbReference type="GO" id="GO:0061436">
    <property type="term" value="P:establishment of skin barrier"/>
    <property type="evidence" value="ECO:0007669"/>
    <property type="project" value="Ensembl"/>
</dbReference>
<dbReference type="PROSITE" id="PS50002">
    <property type="entry name" value="SH3"/>
    <property type="match status" value="1"/>
</dbReference>
<dbReference type="PANTHER" id="PTHR23169">
    <property type="entry name" value="ENVOPLAKIN"/>
    <property type="match status" value="1"/>
</dbReference>
<dbReference type="Pfam" id="PF21020">
    <property type="entry name" value="Spectrin_4"/>
    <property type="match status" value="1"/>
</dbReference>
<dbReference type="Pfam" id="PF00681">
    <property type="entry name" value="Plectin"/>
    <property type="match status" value="15"/>
</dbReference>
<dbReference type="GO" id="GO:0030056">
    <property type="term" value="C:hemidesmosome"/>
    <property type="evidence" value="ECO:0000318"/>
    <property type="project" value="GO_Central"/>
</dbReference>
<dbReference type="FunFam" id="3.30.160.780:FF:000001">
    <property type="entry name" value="Plectin a"/>
    <property type="match status" value="1"/>
</dbReference>
<evidence type="ECO:0000256" key="18">
    <source>
        <dbReference type="PROSITE-ProRule" id="PRU00192"/>
    </source>
</evidence>
<dbReference type="Pfam" id="PF03501">
    <property type="entry name" value="S10_plectin"/>
    <property type="match status" value="1"/>
</dbReference>
<dbReference type="SUPFAM" id="SSF75399">
    <property type="entry name" value="Plakin repeat"/>
    <property type="match status" value="8"/>
</dbReference>
<dbReference type="SMART" id="SM00033">
    <property type="entry name" value="CH"/>
    <property type="match status" value="2"/>
</dbReference>
<evidence type="ECO:0000256" key="5">
    <source>
        <dbReference type="ARBA" id="ARBA00022481"/>
    </source>
</evidence>
<feature type="domain" description="SH3" evidence="21">
    <location>
        <begin position="941"/>
        <end position="998"/>
    </location>
</feature>
<dbReference type="GO" id="GO:0002162">
    <property type="term" value="F:dystroglycan binding"/>
    <property type="evidence" value="ECO:0007669"/>
    <property type="project" value="Ensembl"/>
</dbReference>
<feature type="region of interest" description="Disordered" evidence="20">
    <location>
        <begin position="2456"/>
        <end position="2496"/>
    </location>
</feature>
<sequence length="4554" mass="516246">MVAGMLMPRDQLRAIYEMLFREGVMVAKKDRRPRSLHPHVPGVTNLQVMRAMASLRARGLVRETFAWCHFYWYLTNEGIAHLRQYLHLPPEIVPASLQRVRRPVAMVMPARRTPHVQAVQGPLGSPPKRGPLPAEEQRVYRRKELEEVSPETPVVPATTQRTLARPGPEPAPATDERDRVQKKTFTKWVNKHLIKAQRHISDLYEDLRDGHNLISLLEVLSGDSLPREKGRMRFHKLQNVQIALDYLRHRQVKLVNIRNDDIADGNPKLTLGLIWTIILHFQISDIQVSGQSEDMTAKEKLLLWSQRMVEGYQGLRCDNFTSSWRDGRLFNAIIHRHKPMLIDMNKVYRQTNLENLDQAFSVAERDLGVTRLLDPEDVDVPQPDEKSIITYVSSLYDAMPRVPDVQDGVRANELQLRWQEYRELVLLLLQWMRHHTAAFEERRFPSSFEEIEILWSQFLKFKEMELPAKEADKNRSKGIYQSLEGAVQAGQLKVPPGYHPLDVEKEWGKLHVAILEREKQLRSEFERLECLQRIVTKLQMEAGLCEEQLNQADALLQSDVRLLAAGKVPQRAGEVERDLDKADSMIRLLFNDVQTLKDGRHPQGEQMYRRVYRLHERLVAIRTEYNLRLKAGVAAPATQVTQVTLQSVQRRPELEDSTLRYLQDLLAWVEENQHRVDGAEWGVDLPSVEAQLGSHRGLHQSIEEFRAKIERARSDEGQLSPATRGAYRDCLGRLDLQYAKLLNSSKARLRSLESLHSFVAAATKELMWLNEKEEEEVGFDWSDRNTNMTAKKESYSALMRELELKEKKIKELQNAGDRLLREDHPARPTVESFQAALQTQWSWMLQLCCCIEAHLKENAAYFQFFSDVREAEGQVQKLQEALRRKYSCDRSATVTRLEDLLQDAQDEKEQLNEYKGHLSGLAKRAKAIVQLKPRHPAHPMRGRLPLLAVCDYKQVEVTVHKGDECQLVGPAQPSHWKVLSSSGSEAAVPSVCFLVPPPNQEAQEAVTRLEAQHQALVTLWHQLHVDMKSLLAWQSLRRDVQLIRSWSLATFRTLKPEEQRQALHSLELHYQAFLRDSQDAGGFGPEDRLMAEREYGSCSHHYQQLLQSLEQGAQEESRCQRCISELKDIRLQLEACETRTVHRLRLPLDKEPARECAQRITEQQKAQAEVEGLGKGVARLSAEAEKVLALPEPSPAAPTLRSELELTLGKLEQVRSLSAIYLEKLKTISLVIRSTQGAEEVLRAHEEQLKEAQAVPATLPELEATKASLKKLRAQAEAQQPMFDALRDELRGAQEVGERLQQRHGERDVEVERWRERVAQLLERWQAVLAQTDVRQRELEQLGRQLRYYRESADPLGAWLQDARRRQEQIQAMPLADSQAVREQLRQEQALLEEIERHGEKVEECQRFAKQYINAIKDYELQLVTYKAQLEPVASPAKKPKVQSGSESVIQEYVDLRTRYSELTTLTSQYIKFISETLRRMEEEERLAEQQRAEERERLAEVEAALEKQRQLAEAHAQAKAQAEREAKELQQRMQEEAVRREEAAVDAQQQKRSIQEELQQLRQSSEAEIQAKARQAEAAERSRLRIEEEIRVVRLQLEATERQRGGAEGELQALRARAEEAEAQKRQAQEEAERLRRQVQDESQRKRQAEAELASRVKAEAEAAREKQRALQALEELRLQLAKVRAEMEVLLASKARAEEESRSTSEKSKQRLEAEAGRFRELAEEAARLRALAEEAKRQRQLAEEDAARQRAEAERVLAEKLAAISEATRLKTEAEIALKEKEAENERLRRLAEDEAFQRRRLEEQAAQHKADIEERLAQLRKASDSELERQKGLVEDTLRQRRQVEEEILALKASFEKAAAGKAELELELGRIRSNAQDTLRSKEQAELEAARQRQLAAEEERRRREAEERVQKSLAAEEEAARQRKAALEEVERLKAKVEEARRLRERAEQESARQLQLAQEAAQKRLQAEEKAHAFVVQQKEQELQQTLQQEQSVLDRLRSEAEAARRAAEEAEEARVQAEREAAQSRQQVEEAERLKQSAEEQAQAQAQAQAAAEKLRKEAEQEAARRAQAEQAALRQKQAADAEMEKHKKFAEQTLRQKAQVEQELTTLRLQLEETDHQKNLLDEELQRLKAEATEAARQRSQVEEELFSVRVQMEELSKLKARIEAENRTLILRDKDNTQRFLQEEAEKMKQVAEEAARLSVAAQEAARLRQLAEEDLAQQRALAEKMLKEKMQAVQEATRLKAEAELLQQQKELAQEQARRLQEDKEQMAQQLAEETQGFQRTLEAERQRQLEMSAEAERLKLRVAEMSRAQARAEEDAQRFRKQAEEIGEKLHRTELATQEKVTLVQTLEIQRQQSDHDAERLREAIAELEREKEKLQQEAKLLQLKSEEMQTVQQEQLLQETQALQQSFLSEKDSLLQRERFIEQEKAKLEQLFQDEVAKAQQLREEQQRQQQQMEQERQRLVASMEEARRRQHEAEEGVRRKQEELQQLEQQRRQQEELLAEENQRLREQLQRLEEQHRAALAHSEEVTASQVAATKTLPNGRDALDGPAAEAEPEHSFDGLRRKVPAQRLQEAGILSAEELQRLAQGHTTVDELARREDVRHYLQGRSSIAGLLLKPTNEKLSVYAALQRQLLSPGTALILLEAQAASGFLLDPVRNRRLTVNEAVKEGGTKTLQEVTEMDSVKRYLEGTSCIAGVLPGRQEKMSIYQAMWKGVLRPGTALVLLEAQAATGFVIDPVRNLRLSVEEAVAAGVVGGEIQEKLLSAERAVTGYTDPYTGQQISLFQAMQKDLIVREHGIRLLEAQIATGGVVDPVHSHRVPVDVAYRRGYFNEEMNRVLADPSDDTKGFFDPNTQENLTYLQLLERCVEDPETGLRLLPLTDKAAKGGELVYTDSEARDVFEKATVSAPFGKFQGKTVTIWEIINSEYFTAEQRRDLLRQFRTGRITVEKIIKIIITVVEEQEQKGRLCFEGLRSLVPAAELLESGVIDRELYQQLQRGERSVREVAEVDTVRRALRGANVIAGVWLEEAGQKLSIYNALKKDLLPSDMAVALLEAQAGTGHIIDPATSARLTVDEAVRAGLVGPEFHEKLLSAEKAVTGYRDPYTGQSVSLFQALKKGLIPREQGLRLLDAQLSTGGVVDPSKSHRVPLDVACARGCLDEETSRALSAPRADAKAYSDPSTGEPVTYSELQQRCRPDQLTGLSLLPLSEKAARIRQEELYSELQARETFEKTPVEVPVGGFKGRTVTVWELISSEYFTAEQRQELLRQFRTGKVTVEKVIKILITIVEEVETLRQERLSFSGLRAPVPASELLASGVLSRAQFEQLKDGKTTVKDLSELGSVRTLLQGSGCLAGIYLEDTKEKVSIYEAMRRGLLRASTAALLLEAQAATGFLVDPVRNQRLYVHEAVKAGVVGPELHEQLLSAEKAVTGYRDPYSGSTISLFQAMQKGLVLRQHGIRLLEAQIATGGIIDPVHSHRVPVDVAYQRGYFNEEMNRVLADPSDDTKGFFDPNTHENLTYRQLLERCVEDPETGLRLLPLKGAEKAEVVETTQVYTEEETRRAFEETQIDIPGGGSHGGSTMSLWEVMQSDLIPEEQRAQLMADFQAGRVTKERMIIIIIEIIEKTEIIRQQGLASYDYVRRRLTAEDLFEARIISLETYNLLREGSRSLREALEAESAWRYLYGTGSVAGVYLPGSRQTLSIYQALKKGLLSAEVARLLLEAQAATGFLLDPVKGERLTVDEAVRKGLVGPELHDRLLSAERAVTGYRDPYTEQTISLFQAMKKELIPTEEALRLLDAQLATGGIVDPRLGFHLPLEVAYQRGYLNKDTHDQLSEPSEVRSYVDPSTDERLSYTQLLRRCRRDDGTGQLLLPLSDARKLTFRGLRKQITVEELVRSQVMDEATALQLREGLTSIEEVTKNLQKFLEGTSCIAGVFVDATKERLSVYQAMKKGIIRPGTAFELLEAQAATGYVIDPIKGLKLTVEEAVRMGIVGPEFKDKLLSAERAVTGYKDPYSGKLISLFQAMKKGLILKDHGIRLLEAQIATGGIIDPEESHRLPVEVAYKRGLFDEEMNEILTDPSDDTKGFFDPNTEENLTYLQLMERCITDPQTGLCLLPLKEKKRERKTSSKSSVRKRRVVIVDPETGKEMSVYEAYRKGLIDHQTYLELSEQECEWEEITISSSDGVVKSMIIDRRSGRQYDIDDAIAKNLIDRSALDQYRAGTLSITEFADMLSGNAGGFRSRSSSVGSSSSYPISPAVSRTQLASWSDPTEETGPVAGILDTETLEKVSITEAMHRNLVDNITGQRLLEAQACTGGIIDPSTGERFPVTDAVNKGLVDKIMVDRINLAQKAFCGFEDPRTKTKMSAAQALKKGWLYYEAGQRFLEVQYLTGGLIEPDTPGRVPLDEALQRGTVDARTAQKLRDVGAYSKYLTCPKTKLKISYKDALDRSMVEEGTGLRLLEAAAQSTKGYYSPYSVSGSGSTAGSRTGSRTGSRAGSRRGSFDATGSGFSMTFSSSSYSSSGYGRRYASGSSASLGGPESAVA</sequence>
<dbReference type="GO" id="GO:0045214">
    <property type="term" value="P:sarcomere organization"/>
    <property type="evidence" value="ECO:0007669"/>
    <property type="project" value="Ensembl"/>
</dbReference>
<dbReference type="InterPro" id="IPR036872">
    <property type="entry name" value="CH_dom_sf"/>
</dbReference>
<dbReference type="InterPro" id="IPR001452">
    <property type="entry name" value="SH3_domain"/>
</dbReference>
<feature type="compositionally biased region" description="Basic and acidic residues" evidence="20">
    <location>
        <begin position="2000"/>
        <end position="2046"/>
    </location>
</feature>
<evidence type="ECO:0000256" key="10">
    <source>
        <dbReference type="ARBA" id="ARBA00022990"/>
    </source>
</evidence>
<dbReference type="Pfam" id="PF21019">
    <property type="entry name" value="Spectrin_3"/>
    <property type="match status" value="1"/>
</dbReference>
<dbReference type="FunFam" id="1.10.418.10:FF:000029">
    <property type="entry name" value="plectin isoform X2"/>
    <property type="match status" value="1"/>
</dbReference>
<dbReference type="InterPro" id="IPR005326">
    <property type="entry name" value="Plectin_eS10_N"/>
</dbReference>
<dbReference type="InterPro" id="IPR043197">
    <property type="entry name" value="Plakin"/>
</dbReference>
<evidence type="ECO:0000256" key="6">
    <source>
        <dbReference type="ARBA" id="ARBA00022490"/>
    </source>
</evidence>
<feature type="domain" description="Calponin-homology (CH)" evidence="22">
    <location>
        <begin position="295"/>
        <end position="400"/>
    </location>
</feature>
<dbReference type="GO" id="GO:0071498">
    <property type="term" value="P:cellular response to fluid shear stress"/>
    <property type="evidence" value="ECO:0007669"/>
    <property type="project" value="Ensembl"/>
</dbReference>
<dbReference type="GO" id="GO:0055013">
    <property type="term" value="P:cardiac muscle cell development"/>
    <property type="evidence" value="ECO:0007669"/>
    <property type="project" value="Ensembl"/>
</dbReference>
<evidence type="ECO:0000256" key="4">
    <source>
        <dbReference type="ARBA" id="ARBA00022443"/>
    </source>
</evidence>
<feature type="compositionally biased region" description="Basic and acidic residues" evidence="20">
    <location>
        <begin position="1884"/>
        <end position="1916"/>
    </location>
</feature>
<evidence type="ECO:0000259" key="22">
    <source>
        <dbReference type="PROSITE" id="PS50021"/>
    </source>
</evidence>
<feature type="compositionally biased region" description="Low complexity" evidence="20">
    <location>
        <begin position="2047"/>
        <end position="2060"/>
    </location>
</feature>
<keyword evidence="12" id="KW-0009">Actin-binding</keyword>
<dbReference type="PANTHER" id="PTHR23169:SF20">
    <property type="entry name" value="PLECTIN"/>
    <property type="match status" value="1"/>
</dbReference>
<dbReference type="GO" id="GO:0022904">
    <property type="term" value="P:respiratory electron transport chain"/>
    <property type="evidence" value="ECO:0007669"/>
    <property type="project" value="Ensembl"/>
</dbReference>
<dbReference type="GO" id="GO:0030506">
    <property type="term" value="F:ankyrin binding"/>
    <property type="evidence" value="ECO:0000318"/>
    <property type="project" value="GO_Central"/>
</dbReference>
<evidence type="ECO:0000256" key="11">
    <source>
        <dbReference type="ARBA" id="ARBA00023054"/>
    </source>
</evidence>
<dbReference type="Gene3D" id="1.20.58.60">
    <property type="match status" value="5"/>
</dbReference>
<feature type="compositionally biased region" description="Low complexity" evidence="20">
    <location>
        <begin position="1986"/>
        <end position="1999"/>
    </location>
</feature>
<dbReference type="GO" id="GO:0045445">
    <property type="term" value="P:myoblast differentiation"/>
    <property type="evidence" value="ECO:0007669"/>
    <property type="project" value="Ensembl"/>
</dbReference>
<gene>
    <name evidence="23" type="primary">PLEC</name>
</gene>
<dbReference type="InterPro" id="IPR036388">
    <property type="entry name" value="WH-like_DNA-bd_sf"/>
</dbReference>
<dbReference type="Gene3D" id="1.10.10.10">
    <property type="entry name" value="Winged helix-like DNA-binding domain superfamily/Winged helix DNA-binding domain"/>
    <property type="match status" value="1"/>
</dbReference>
<keyword evidence="11 19" id="KW-0175">Coiled coil</keyword>
<dbReference type="GO" id="GO:0034332">
    <property type="term" value="P:adherens junction organization"/>
    <property type="evidence" value="ECO:0007669"/>
    <property type="project" value="Ensembl"/>
</dbReference>
<proteinExistence type="inferred from homology"/>
<dbReference type="EMBL" id="CABD030061582">
    <property type="status" value="NOT_ANNOTATED_CDS"/>
    <property type="molecule type" value="Genomic_DNA"/>
</dbReference>
<dbReference type="FunFam" id="1.20.58.60:FF:000010">
    <property type="entry name" value="plectin isoform X2"/>
    <property type="match status" value="1"/>
</dbReference>
<dbReference type="SUPFAM" id="SSF47576">
    <property type="entry name" value="Calponin-homology domain, CH-domain"/>
    <property type="match status" value="1"/>
</dbReference>
<dbReference type="FunFam" id="1.10.10.10:FF:000388">
    <property type="entry name" value="plectin isoform X1"/>
    <property type="match status" value="1"/>
</dbReference>
<feature type="region of interest" description="Disordered" evidence="20">
    <location>
        <begin position="2551"/>
        <end position="2573"/>
    </location>
</feature>
<evidence type="ECO:0000256" key="8">
    <source>
        <dbReference type="ARBA" id="ARBA00022737"/>
    </source>
</evidence>
<dbReference type="GO" id="GO:0030018">
    <property type="term" value="C:Z disc"/>
    <property type="evidence" value="ECO:0007669"/>
    <property type="project" value="Ensembl"/>
</dbReference>
<keyword evidence="4 18" id="KW-0728">SH3 domain</keyword>
<dbReference type="EMBL" id="CABD030061585">
    <property type="status" value="NOT_ANNOTATED_CDS"/>
    <property type="molecule type" value="Genomic_DNA"/>
</dbReference>
<dbReference type="InterPro" id="IPR035915">
    <property type="entry name" value="Plakin_repeat_sf"/>
</dbReference>
<dbReference type="FunFam" id="1.10.418.10:FF:000002">
    <property type="entry name" value="Microtubule-actin cross-linking factor 1"/>
    <property type="match status" value="1"/>
</dbReference>
<dbReference type="GeneTree" id="ENSGT00940000159045"/>
<dbReference type="InParanoid" id="G3SAE6"/>
<keyword evidence="7" id="KW-0597">Phosphoprotein</keyword>
<comment type="similarity">
    <text evidence="3">Belongs to the plakin or cytolinker family.</text>
</comment>
<dbReference type="InterPro" id="IPR041615">
    <property type="entry name" value="Desmoplakin_SH3"/>
</dbReference>
<evidence type="ECO:0000256" key="12">
    <source>
        <dbReference type="ARBA" id="ARBA00023203"/>
    </source>
</evidence>
<dbReference type="GO" id="GO:0006997">
    <property type="term" value="P:nucleus organization"/>
    <property type="evidence" value="ECO:0007669"/>
    <property type="project" value="Ensembl"/>
</dbReference>
<dbReference type="CDD" id="cd00176">
    <property type="entry name" value="SPEC"/>
    <property type="match status" value="3"/>
</dbReference>
<dbReference type="OMA" id="EERWVYR"/>
<dbReference type="FunFam" id="1.20.58.60:FF:000065">
    <property type="entry name" value="plectin isoform X1"/>
    <property type="match status" value="1"/>
</dbReference>
<reference evidence="23" key="4">
    <citation type="submission" date="2025-09" db="UniProtKB">
        <authorList>
            <consortium name="Ensembl"/>
        </authorList>
    </citation>
    <scope>IDENTIFICATION</scope>
</reference>
<dbReference type="GO" id="GO:0035264">
    <property type="term" value="P:multicellular organism growth"/>
    <property type="evidence" value="ECO:0007669"/>
    <property type="project" value="Ensembl"/>
</dbReference>
<dbReference type="Gene3D" id="1.20.58.1060">
    <property type="match status" value="1"/>
</dbReference>
<dbReference type="GO" id="GO:0005925">
    <property type="term" value="C:focal adhesion"/>
    <property type="evidence" value="ECO:0000318"/>
    <property type="project" value="GO_Central"/>
</dbReference>
<dbReference type="PROSITE" id="PS00019">
    <property type="entry name" value="ACTININ_1"/>
    <property type="match status" value="1"/>
</dbReference>
<evidence type="ECO:0000256" key="19">
    <source>
        <dbReference type="SAM" id="Coils"/>
    </source>
</evidence>
<dbReference type="SUPFAM" id="SSF46966">
    <property type="entry name" value="Spectrin repeat"/>
    <property type="match status" value="5"/>
</dbReference>
<evidence type="ECO:0000256" key="17">
    <source>
        <dbReference type="ARBA" id="ARBA00081353"/>
    </source>
</evidence>
<evidence type="ECO:0000256" key="15">
    <source>
        <dbReference type="ARBA" id="ARBA00060371"/>
    </source>
</evidence>
<feature type="region of interest" description="Disordered" evidence="20">
    <location>
        <begin position="1878"/>
        <end position="1924"/>
    </location>
</feature>
<reference evidence="23 24" key="2">
    <citation type="journal article" date="2012" name="Nature">
        <title>Insights into hominid evolution from the gorilla genome sequence.</title>
        <authorList>
            <person name="Scally A."/>
            <person name="Dutheil J.Y."/>
            <person name="Hillier L.W."/>
            <person name="Jordan G.E."/>
            <person name="Goodhead I."/>
            <person name="Herrero J."/>
            <person name="Hobolth A."/>
            <person name="Lappalainen T."/>
            <person name="Mailund T."/>
            <person name="Marques-Bonet T."/>
            <person name="McCarthy S."/>
            <person name="Montgomery S.H."/>
            <person name="Schwalie P.C."/>
            <person name="Tang Y.A."/>
            <person name="Ward M.C."/>
            <person name="Xue Y."/>
            <person name="Yngvadottir B."/>
            <person name="Alkan C."/>
            <person name="Andersen L.N."/>
            <person name="Ayub Q."/>
            <person name="Ball E.V."/>
            <person name="Beal K."/>
            <person name="Bradley B.J."/>
            <person name="Chen Y."/>
            <person name="Clee C.M."/>
            <person name="Fitzgerald S."/>
            <person name="Graves T.A."/>
            <person name="Gu Y."/>
            <person name="Heath P."/>
            <person name="Heger A."/>
            <person name="Karakoc E."/>
            <person name="Kolb-Kokocinski A."/>
            <person name="Laird G.K."/>
            <person name="Lunter G."/>
            <person name="Meader S."/>
            <person name="Mort M."/>
            <person name="Mullikin J.C."/>
            <person name="Munch K."/>
            <person name="O'Connor T.D."/>
            <person name="Phillips A.D."/>
            <person name="Prado-Martinez J."/>
            <person name="Rogers A.S."/>
            <person name="Sajjadian S."/>
            <person name="Schmidt D."/>
            <person name="Shaw K."/>
            <person name="Simpson J.T."/>
            <person name="Stenson P.D."/>
            <person name="Turner D.J."/>
            <person name="Vigilant L."/>
            <person name="Vilella A.J."/>
            <person name="Whitener W."/>
            <person name="Zhu B."/>
            <person name="Cooper D.N."/>
            <person name="de Jong P."/>
            <person name="Dermitzakis E.T."/>
            <person name="Eichler E.E."/>
            <person name="Flicek P."/>
            <person name="Goldman N."/>
            <person name="Mundy N.I."/>
            <person name="Ning Z."/>
            <person name="Odom D.T."/>
            <person name="Ponting C.P."/>
            <person name="Quail M.A."/>
            <person name="Ryder O.A."/>
            <person name="Searle S.M."/>
            <person name="Warren W.C."/>
            <person name="Wilson R.K."/>
            <person name="Schierup M.H."/>
            <person name="Rogers J."/>
            <person name="Tyler-Smith C."/>
            <person name="Durbin R."/>
        </authorList>
    </citation>
    <scope>NUCLEOTIDE SEQUENCE [LARGE SCALE GENOMIC DNA]</scope>
</reference>
<dbReference type="PROSITE" id="PS50021">
    <property type="entry name" value="CH"/>
    <property type="match status" value="2"/>
</dbReference>
<dbReference type="Gene3D" id="2.30.30.40">
    <property type="entry name" value="SH3 Domains"/>
    <property type="match status" value="1"/>
</dbReference>
<dbReference type="CDD" id="cd21238">
    <property type="entry name" value="CH_PLEC_rpt2"/>
    <property type="match status" value="1"/>
</dbReference>
<dbReference type="GO" id="GO:0014866">
    <property type="term" value="P:skeletal myofibril assembly"/>
    <property type="evidence" value="ECO:0007669"/>
    <property type="project" value="Ensembl"/>
</dbReference>
<keyword evidence="14" id="KW-0966">Cell projection</keyword>
<keyword evidence="24" id="KW-1185">Reference proteome</keyword>
<dbReference type="GO" id="GO:0043933">
    <property type="term" value="P:protein-containing complex organization"/>
    <property type="evidence" value="ECO:0007669"/>
    <property type="project" value="Ensembl"/>
</dbReference>
<dbReference type="CDD" id="cd21188">
    <property type="entry name" value="CH_PLEC-like_rpt1"/>
    <property type="match status" value="1"/>
</dbReference>
<feature type="region of interest" description="Disordered" evidence="20">
    <location>
        <begin position="4481"/>
        <end position="4554"/>
    </location>
</feature>
<dbReference type="InterPro" id="IPR041573">
    <property type="entry name" value="Desmoplakin_Spectrin-like"/>
</dbReference>
<dbReference type="GO" id="GO:0048741">
    <property type="term" value="P:skeletal muscle fiber development"/>
    <property type="evidence" value="ECO:0007669"/>
    <property type="project" value="Ensembl"/>
</dbReference>
<dbReference type="GO" id="GO:0008104">
    <property type="term" value="P:intracellular protein localization"/>
    <property type="evidence" value="ECO:0007669"/>
    <property type="project" value="Ensembl"/>
</dbReference>
<dbReference type="Bgee" id="ENSGGOG00000012217">
    <property type="expression patterns" value="Expressed in heart and 6 other cell types or tissues"/>
</dbReference>
<dbReference type="Pfam" id="PF18373">
    <property type="entry name" value="Spectrin_2"/>
    <property type="match status" value="1"/>
</dbReference>